<dbReference type="PROSITE" id="PS51118">
    <property type="entry name" value="HTH_HXLR"/>
    <property type="match status" value="1"/>
</dbReference>
<comment type="caution">
    <text evidence="5">The sequence shown here is derived from an EMBL/GenBank/DDBJ whole genome shotgun (WGS) entry which is preliminary data.</text>
</comment>
<accession>A0A919T8L6</accession>
<keyword evidence="6" id="KW-1185">Reference proteome</keyword>
<dbReference type="EMBL" id="BOQN01000019">
    <property type="protein sequence ID" value="GIM89714.1"/>
    <property type="molecule type" value="Genomic_DNA"/>
</dbReference>
<evidence type="ECO:0000256" key="2">
    <source>
        <dbReference type="ARBA" id="ARBA00023125"/>
    </source>
</evidence>
<evidence type="ECO:0000313" key="5">
    <source>
        <dbReference type="EMBL" id="GIM89714.1"/>
    </source>
</evidence>
<keyword evidence="3" id="KW-0804">Transcription</keyword>
<dbReference type="Pfam" id="PF01638">
    <property type="entry name" value="HxlR"/>
    <property type="match status" value="1"/>
</dbReference>
<proteinExistence type="predicted"/>
<dbReference type="InterPro" id="IPR002577">
    <property type="entry name" value="HTH_HxlR"/>
</dbReference>
<keyword evidence="1" id="KW-0805">Transcription regulation</keyword>
<dbReference type="Gene3D" id="1.10.10.10">
    <property type="entry name" value="Winged helix-like DNA-binding domain superfamily/Winged helix DNA-binding domain"/>
    <property type="match status" value="1"/>
</dbReference>
<evidence type="ECO:0000259" key="4">
    <source>
        <dbReference type="PROSITE" id="PS51118"/>
    </source>
</evidence>
<reference evidence="5 6" key="1">
    <citation type="submission" date="2021-03" db="EMBL/GenBank/DDBJ databases">
        <title>Whole genome shotgun sequence of Actinoplanes toevensis NBRC 105298.</title>
        <authorList>
            <person name="Komaki H."/>
            <person name="Tamura T."/>
        </authorList>
    </citation>
    <scope>NUCLEOTIDE SEQUENCE [LARGE SCALE GENOMIC DNA]</scope>
    <source>
        <strain evidence="5 6">NBRC 105298</strain>
    </source>
</reference>
<dbReference type="GO" id="GO:0003677">
    <property type="term" value="F:DNA binding"/>
    <property type="evidence" value="ECO:0007669"/>
    <property type="project" value="UniProtKB-KW"/>
</dbReference>
<dbReference type="Proteomes" id="UP000677082">
    <property type="component" value="Unassembled WGS sequence"/>
</dbReference>
<gene>
    <name evidence="5" type="ORF">Ato02nite_015070</name>
</gene>
<evidence type="ECO:0000256" key="1">
    <source>
        <dbReference type="ARBA" id="ARBA00023015"/>
    </source>
</evidence>
<keyword evidence="2" id="KW-0238">DNA-binding</keyword>
<protein>
    <submittedName>
        <fullName evidence="5">Transcriptional regulator</fullName>
    </submittedName>
</protein>
<dbReference type="AlphaFoldDB" id="A0A919T8L6"/>
<dbReference type="InterPro" id="IPR036388">
    <property type="entry name" value="WH-like_DNA-bd_sf"/>
</dbReference>
<dbReference type="SUPFAM" id="SSF46785">
    <property type="entry name" value="Winged helix' DNA-binding domain"/>
    <property type="match status" value="1"/>
</dbReference>
<feature type="domain" description="HTH hxlR-type" evidence="4">
    <location>
        <begin position="28"/>
        <end position="126"/>
    </location>
</feature>
<organism evidence="5 6">
    <name type="scientific">Paractinoplanes toevensis</name>
    <dbReference type="NCBI Taxonomy" id="571911"/>
    <lineage>
        <taxon>Bacteria</taxon>
        <taxon>Bacillati</taxon>
        <taxon>Actinomycetota</taxon>
        <taxon>Actinomycetes</taxon>
        <taxon>Micromonosporales</taxon>
        <taxon>Micromonosporaceae</taxon>
        <taxon>Paractinoplanes</taxon>
    </lineage>
</organism>
<name>A0A919T8L6_9ACTN</name>
<dbReference type="PANTHER" id="PTHR33204">
    <property type="entry name" value="TRANSCRIPTIONAL REGULATOR, MARR FAMILY"/>
    <property type="match status" value="1"/>
</dbReference>
<evidence type="ECO:0000313" key="6">
    <source>
        <dbReference type="Proteomes" id="UP000677082"/>
    </source>
</evidence>
<sequence length="133" mass="14338">MAGTVASGVPVTSTKPGAYVVDRIDPACPSAEFPFQVGGKWTGMIVVLLVGGPRRFTDLRDTLAGVTPKVLTETLRAMQRDGLVLRREFPANPPHVEYELTALGASLMELIDAARSWSDRHMPELLAARHANG</sequence>
<dbReference type="PANTHER" id="PTHR33204:SF37">
    <property type="entry name" value="HTH-TYPE TRANSCRIPTIONAL REGULATOR YODB"/>
    <property type="match status" value="1"/>
</dbReference>
<evidence type="ECO:0000256" key="3">
    <source>
        <dbReference type="ARBA" id="ARBA00023163"/>
    </source>
</evidence>
<dbReference type="InterPro" id="IPR036390">
    <property type="entry name" value="WH_DNA-bd_sf"/>
</dbReference>